<sequence>MHNSFSNINFGFGQTPLLQYPLDSHIDTNFKIYRRSNNVLPEKWPDIAIANSTNYSTAVQVLQGRQTKKITAIPRNPAGNRKVYRNKIGQLLSQANSNTSATVNKSKDIYRPLRTIFHAFVKAHENFDRKLYSITFNKLLQISPQDRRVNGISFVESGLFLQLILLALTDEVSPVAKTEIDKCIGLYLSKSQRISLLNKTIAELPISSNDIKFYWSYRLVLWPGTNVSQEFIKEAASGLRLLISHFNGTERPDQIAKVLNEMVEKDSRGAIRDTFEEDDVSNGVEAVMLTTLYMRARWRSAPTVLNGSRLFRDADDAPQRMIRMIRINDMMRYADITEWNAQAVEIFYATRGLSLLLLVPRSRSLQNLAGFSVAANINDIIRRMRHVRVAAVLPLYTLRMTLLLPNKLQDMGITSLLNTTSKHTRNQLNLSHAVQRLMFWAEAGRNAFKDDGIEWDESPEIELVVDRPYIFFVRWNNLTLMNGNFVL</sequence>
<evidence type="ECO:0000313" key="1">
    <source>
        <dbReference type="EMBL" id="KAJ0181146.1"/>
    </source>
</evidence>
<comment type="caution">
    <text evidence="1">The sequence shown here is derived from an EMBL/GenBank/DDBJ whole genome shotgun (WGS) entry which is preliminary data.</text>
</comment>
<reference evidence="1 2" key="1">
    <citation type="journal article" date="2021" name="Front. Genet.">
        <title>Chromosome-Level Genome Assembly Reveals Significant Gene Expansion in the Toll and IMD Signaling Pathways of Dendrolimus kikuchii.</title>
        <authorList>
            <person name="Zhou J."/>
            <person name="Wu P."/>
            <person name="Xiong Z."/>
            <person name="Liu N."/>
            <person name="Zhao N."/>
            <person name="Ji M."/>
            <person name="Qiu Y."/>
            <person name="Yang B."/>
        </authorList>
    </citation>
    <scope>NUCLEOTIDE SEQUENCE [LARGE SCALE GENOMIC DNA]</scope>
    <source>
        <strain evidence="1">Ann1</strain>
    </source>
</reference>
<evidence type="ECO:0000313" key="2">
    <source>
        <dbReference type="Proteomes" id="UP000824533"/>
    </source>
</evidence>
<dbReference type="Proteomes" id="UP000824533">
    <property type="component" value="Linkage Group LG05"/>
</dbReference>
<gene>
    <name evidence="1" type="ORF">K1T71_003231</name>
</gene>
<keyword evidence="2" id="KW-1185">Reference proteome</keyword>
<accession>A0ACC1DBG6</accession>
<organism evidence="1 2">
    <name type="scientific">Dendrolimus kikuchii</name>
    <dbReference type="NCBI Taxonomy" id="765133"/>
    <lineage>
        <taxon>Eukaryota</taxon>
        <taxon>Metazoa</taxon>
        <taxon>Ecdysozoa</taxon>
        <taxon>Arthropoda</taxon>
        <taxon>Hexapoda</taxon>
        <taxon>Insecta</taxon>
        <taxon>Pterygota</taxon>
        <taxon>Neoptera</taxon>
        <taxon>Endopterygota</taxon>
        <taxon>Lepidoptera</taxon>
        <taxon>Glossata</taxon>
        <taxon>Ditrysia</taxon>
        <taxon>Bombycoidea</taxon>
        <taxon>Lasiocampidae</taxon>
        <taxon>Dendrolimus</taxon>
    </lineage>
</organism>
<proteinExistence type="predicted"/>
<name>A0ACC1DBG6_9NEOP</name>
<protein>
    <submittedName>
        <fullName evidence="1">Uncharacterized protein</fullName>
    </submittedName>
</protein>
<dbReference type="EMBL" id="CM034391">
    <property type="protein sequence ID" value="KAJ0181146.1"/>
    <property type="molecule type" value="Genomic_DNA"/>
</dbReference>